<dbReference type="InterPro" id="IPR025999">
    <property type="entry name" value="MCRS_N"/>
</dbReference>
<feature type="region of interest" description="Disordered" evidence="1">
    <location>
        <begin position="301"/>
        <end position="329"/>
    </location>
</feature>
<accession>A0A7J0E3R5</accession>
<dbReference type="EMBL" id="BJWL01000001">
    <property type="protein sequence ID" value="GFY80317.1"/>
    <property type="molecule type" value="Genomic_DNA"/>
</dbReference>
<feature type="compositionally biased region" description="Polar residues" evidence="1">
    <location>
        <begin position="312"/>
        <end position="325"/>
    </location>
</feature>
<dbReference type="GO" id="GO:0002151">
    <property type="term" value="F:G-quadruplex RNA binding"/>
    <property type="evidence" value="ECO:0007669"/>
    <property type="project" value="InterPro"/>
</dbReference>
<evidence type="ECO:0000256" key="1">
    <source>
        <dbReference type="SAM" id="MobiDB-lite"/>
    </source>
</evidence>
<evidence type="ECO:0000313" key="4">
    <source>
        <dbReference type="Proteomes" id="UP000585474"/>
    </source>
</evidence>
<dbReference type="PANTHER" id="PTHR13233">
    <property type="entry name" value="MICROSPHERULE PROTEIN 1"/>
    <property type="match status" value="1"/>
</dbReference>
<dbReference type="GO" id="GO:0044545">
    <property type="term" value="C:NSL complex"/>
    <property type="evidence" value="ECO:0007669"/>
    <property type="project" value="TreeGrafter"/>
</dbReference>
<dbReference type="Proteomes" id="UP000585474">
    <property type="component" value="Unassembled WGS sequence"/>
</dbReference>
<reference evidence="3 4" key="1">
    <citation type="submission" date="2019-07" db="EMBL/GenBank/DDBJ databases">
        <title>De Novo Assembly of kiwifruit Actinidia rufa.</title>
        <authorList>
            <person name="Sugita-Konishi S."/>
            <person name="Sato K."/>
            <person name="Mori E."/>
            <person name="Abe Y."/>
            <person name="Kisaki G."/>
            <person name="Hamano K."/>
            <person name="Suezawa K."/>
            <person name="Otani M."/>
            <person name="Fukuda T."/>
            <person name="Manabe T."/>
            <person name="Gomi K."/>
            <person name="Tabuchi M."/>
            <person name="Akimitsu K."/>
            <person name="Kataoka I."/>
        </authorList>
    </citation>
    <scope>NUCLEOTIDE SEQUENCE [LARGE SCALE GENOMIC DNA]</scope>
    <source>
        <strain evidence="4">cv. Fuchu</strain>
    </source>
</reference>
<dbReference type="GO" id="GO:0031011">
    <property type="term" value="C:Ino80 complex"/>
    <property type="evidence" value="ECO:0007669"/>
    <property type="project" value="InterPro"/>
</dbReference>
<organism evidence="3 4">
    <name type="scientific">Actinidia rufa</name>
    <dbReference type="NCBI Taxonomy" id="165716"/>
    <lineage>
        <taxon>Eukaryota</taxon>
        <taxon>Viridiplantae</taxon>
        <taxon>Streptophyta</taxon>
        <taxon>Embryophyta</taxon>
        <taxon>Tracheophyta</taxon>
        <taxon>Spermatophyta</taxon>
        <taxon>Magnoliopsida</taxon>
        <taxon>eudicotyledons</taxon>
        <taxon>Gunneridae</taxon>
        <taxon>Pentapetalae</taxon>
        <taxon>asterids</taxon>
        <taxon>Ericales</taxon>
        <taxon>Actinidiaceae</taxon>
        <taxon>Actinidia</taxon>
    </lineage>
</organism>
<dbReference type="GO" id="GO:0071339">
    <property type="term" value="C:MLL1 complex"/>
    <property type="evidence" value="ECO:0007669"/>
    <property type="project" value="InterPro"/>
</dbReference>
<gene>
    <name evidence="3" type="ORF">Acr_01g0001260</name>
</gene>
<feature type="domain" description="Microspherule protein N-terminal" evidence="2">
    <location>
        <begin position="10"/>
        <end position="74"/>
    </location>
</feature>
<feature type="region of interest" description="Disordered" evidence="1">
    <location>
        <begin position="352"/>
        <end position="392"/>
    </location>
</feature>
<keyword evidence="4" id="KW-1185">Reference proteome</keyword>
<evidence type="ECO:0000313" key="3">
    <source>
        <dbReference type="EMBL" id="GFY80317.1"/>
    </source>
</evidence>
<dbReference type="OrthoDB" id="10262769at2759"/>
<sequence length="780" mass="84984">MAAVALSSIWIPEDDLLLKNSIEAGASLEALAKGAVQFSRRFTFQELQDRWYTLLYDPDISAQASARMGDLQGSASNLSSELNRSDKAKQIPEKRKFASIRKQYYAMRKRIRNEFFSSTDLGFLPESNLHNYSGNGGDFHDDHATLDNGPSVGNCEPNHFRLQETDFDILRHAFPETMAGIAATNDVANIGEAFHYGGPDSLANNHMSRVARNNCLHKLPEDVSSLSIQGSLRNDGTKSFPRYSAQKDIPQNLDNNLADLGKISGVKEMGSSKPLLETNLFETGGSDVKPLSTFESTNNKLQNDGSEFGGTQHLSSPNSDGSASLHTMGFSPLMPTMPLWKTMEDVSAPAIPVNVSPRDEKQCGEEISEQPDNDDGKRKGSPEHGVINSTAMSDGEFADLSEALLDFSNEDELLFMDVDGTSTVDKSCSLLLSSPIDANEGDAPEVEPKKLVVSNTGLAAASSVYAANSEVLTSPSQIHSVHCDQQRSYQSGVNLPSTSVLNSNPLELNLGSTYCTLNTEDTEIPCNDDIFLLIHPSASLTFPATRPTTISAIDPSSSANEKDTEQGLNFLSKGEDPVQLFMPSQMIGGPKHALSGCTVKSELPDPSCAALAPRDANKSNGDSQCKCKHTTPHAAIDGMLEKDVVKTEFGVVDMTGTFGEMSLHAEASFVELTLPESLVNLSPSEQEEPESDDDMAYFSDIEAMILEMDLGTCDHDSYFTSRVSRHQSEDSKRKIIRLEQCAQSSLQRSMTSQGAFAIFYGRRLKHFIRKTKVLTLNCDM</sequence>
<name>A0A7J0E3R5_9ERIC</name>
<proteinExistence type="predicted"/>
<dbReference type="AlphaFoldDB" id="A0A7J0E3R5"/>
<protein>
    <submittedName>
        <fullName evidence="3">Forkhead-associated (FHA) domain-containing protein</fullName>
    </submittedName>
</protein>
<dbReference type="GO" id="GO:0045944">
    <property type="term" value="P:positive regulation of transcription by RNA polymerase II"/>
    <property type="evidence" value="ECO:0007669"/>
    <property type="project" value="TreeGrafter"/>
</dbReference>
<evidence type="ECO:0000259" key="2">
    <source>
        <dbReference type="Pfam" id="PF13325"/>
    </source>
</evidence>
<dbReference type="InterPro" id="IPR037912">
    <property type="entry name" value="MCRS1"/>
</dbReference>
<comment type="caution">
    <text evidence="3">The sequence shown here is derived from an EMBL/GenBank/DDBJ whole genome shotgun (WGS) entry which is preliminary data.</text>
</comment>
<dbReference type="Pfam" id="PF13325">
    <property type="entry name" value="MCRS_N"/>
    <property type="match status" value="1"/>
</dbReference>
<dbReference type="PANTHER" id="PTHR13233:SF0">
    <property type="entry name" value="MICROSPHERULE PROTEIN 1"/>
    <property type="match status" value="1"/>
</dbReference>